<evidence type="ECO:0000313" key="1">
    <source>
        <dbReference type="EMBL" id="KAH9501683.1"/>
    </source>
</evidence>
<dbReference type="Proteomes" id="UP000790347">
    <property type="component" value="Unassembled WGS sequence"/>
</dbReference>
<reference evidence="1" key="2">
    <citation type="journal article" date="2022" name="Res Sq">
        <title>Comparative Genomics Reveals Insights into the Divergent Evolution of Astigmatic Mites and Household Pest Adaptations.</title>
        <authorList>
            <person name="Xiong Q."/>
            <person name="Wan A.T.-Y."/>
            <person name="Liu X.-Y."/>
            <person name="Fung C.S.-H."/>
            <person name="Xiao X."/>
            <person name="Malainual N."/>
            <person name="Hou J."/>
            <person name="Wang L."/>
            <person name="Wang M."/>
            <person name="Yang K."/>
            <person name="Cui Y."/>
            <person name="Leung E."/>
            <person name="Nong W."/>
            <person name="Shin S.-K."/>
            <person name="Au S."/>
            <person name="Jeong K.Y."/>
            <person name="Chew F.T."/>
            <person name="Hui J."/>
            <person name="Leung T.F."/>
            <person name="Tungtrongchitr A."/>
            <person name="Zhong N."/>
            <person name="Liu Z."/>
            <person name="Tsui S."/>
        </authorList>
    </citation>
    <scope>NUCLEOTIDE SEQUENCE</scope>
    <source>
        <strain evidence="1">Derf</strain>
        <tissue evidence="1">Whole organism</tissue>
    </source>
</reference>
<comment type="caution">
    <text evidence="1">The sequence shown here is derived from an EMBL/GenBank/DDBJ whole genome shotgun (WGS) entry which is preliminary data.</text>
</comment>
<organism evidence="1 2">
    <name type="scientific">Dermatophagoides farinae</name>
    <name type="common">American house dust mite</name>
    <dbReference type="NCBI Taxonomy" id="6954"/>
    <lineage>
        <taxon>Eukaryota</taxon>
        <taxon>Metazoa</taxon>
        <taxon>Ecdysozoa</taxon>
        <taxon>Arthropoda</taxon>
        <taxon>Chelicerata</taxon>
        <taxon>Arachnida</taxon>
        <taxon>Acari</taxon>
        <taxon>Acariformes</taxon>
        <taxon>Sarcoptiformes</taxon>
        <taxon>Astigmata</taxon>
        <taxon>Psoroptidia</taxon>
        <taxon>Analgoidea</taxon>
        <taxon>Pyroglyphidae</taxon>
        <taxon>Dermatophagoidinae</taxon>
        <taxon>Dermatophagoides</taxon>
    </lineage>
</organism>
<protein>
    <submittedName>
        <fullName evidence="1">Uncharacterized protein</fullName>
    </submittedName>
</protein>
<proteinExistence type="predicted"/>
<name>A0A922HS63_DERFA</name>
<reference evidence="1" key="1">
    <citation type="submission" date="2013-05" db="EMBL/GenBank/DDBJ databases">
        <authorList>
            <person name="Yim A.K.Y."/>
            <person name="Chan T.F."/>
            <person name="Ji K.M."/>
            <person name="Liu X.Y."/>
            <person name="Zhou J.W."/>
            <person name="Li R.Q."/>
            <person name="Yang K.Y."/>
            <person name="Li J."/>
            <person name="Li M."/>
            <person name="Law P.T.W."/>
            <person name="Wu Y.L."/>
            <person name="Cai Z.L."/>
            <person name="Qin H."/>
            <person name="Bao Y."/>
            <person name="Leung R.K.K."/>
            <person name="Ng P.K.S."/>
            <person name="Zou J."/>
            <person name="Zhong X.J."/>
            <person name="Ran P.X."/>
            <person name="Zhong N.S."/>
            <person name="Liu Z.G."/>
            <person name="Tsui S.K.W."/>
        </authorList>
    </citation>
    <scope>NUCLEOTIDE SEQUENCE</scope>
    <source>
        <strain evidence="1">Derf</strain>
        <tissue evidence="1">Whole organism</tissue>
    </source>
</reference>
<accession>A0A922HS63</accession>
<feature type="non-terminal residue" evidence="1">
    <location>
        <position position="1"/>
    </location>
</feature>
<dbReference type="EMBL" id="ASGP02000006">
    <property type="protein sequence ID" value="KAH9501683.1"/>
    <property type="molecule type" value="Genomic_DNA"/>
</dbReference>
<dbReference type="AlphaFoldDB" id="A0A922HS63"/>
<evidence type="ECO:0000313" key="2">
    <source>
        <dbReference type="Proteomes" id="UP000790347"/>
    </source>
</evidence>
<keyword evidence="2" id="KW-1185">Reference proteome</keyword>
<sequence>IVFLANDAMDSFDHSSNFCHKSGFIRLLASQLALIAAFECCTTSLNPRFNTKISPGHKIVDKTSSIWASFILALNGPETSRMKPSLVQTVNGLHNVVFLCMEYDFRWYILLELFLVQKFFS</sequence>
<gene>
    <name evidence="1" type="ORF">DERF_012511</name>
</gene>